<evidence type="ECO:0000313" key="1">
    <source>
        <dbReference type="EMBL" id="WZF87069.1"/>
    </source>
</evidence>
<proteinExistence type="predicted"/>
<protein>
    <recommendedName>
        <fullName evidence="3">CHAT domain-containing protein</fullName>
    </recommendedName>
</protein>
<accession>A0ABZ2VXJ6</accession>
<sequence length="298" mass="33661">MAGVKQSRKAMQASSSFNFVVVLESLPENEMKTGKQIYDDQLMHINAQYPILKSELVQVDTSGEFVDALRQLTDQVNEQNLIPLLHIECHGSKHGLKMADGSMLPWARLKNELIPLNRATQLNLTVVVGACNGGHLIGTASHMDGAPFFGVIGVDGEITSGDLERRFKSFYRTLFETAGDANAALGSLNQAASDPSQKFIFLGARRFFAESFRKYYWNYCRGKQKRKRTEALVSRVLQDPKVARLGIKFARNQIKKHLSDPKDDFEFFRNRFFFCDQIPGILERLPLEYEKVINGSYA</sequence>
<organism evidence="1 2">
    <name type="scientific">Marinobacter metalliresistant</name>
    <dbReference type="NCBI Taxonomy" id="2961995"/>
    <lineage>
        <taxon>Bacteria</taxon>
        <taxon>Pseudomonadati</taxon>
        <taxon>Pseudomonadota</taxon>
        <taxon>Gammaproteobacteria</taxon>
        <taxon>Pseudomonadales</taxon>
        <taxon>Marinobacteraceae</taxon>
        <taxon>Marinobacter</taxon>
    </lineage>
</organism>
<gene>
    <name evidence="1" type="ORF">NLK58_11905</name>
</gene>
<name>A0ABZ2VXJ6_9GAMM</name>
<reference evidence="1 2" key="1">
    <citation type="submission" date="2022-07" db="EMBL/GenBank/DDBJ databases">
        <title>A copper resistant bacterium isolated from sediment samples of deep sea hydrothermal areas.</title>
        <authorList>
            <person name="Zeng X."/>
        </authorList>
    </citation>
    <scope>NUCLEOTIDE SEQUENCE [LARGE SCALE GENOMIC DNA]</scope>
    <source>
        <strain evidence="2">CuT 6</strain>
    </source>
</reference>
<evidence type="ECO:0000313" key="2">
    <source>
        <dbReference type="Proteomes" id="UP001475781"/>
    </source>
</evidence>
<evidence type="ECO:0008006" key="3">
    <source>
        <dbReference type="Google" id="ProtNLM"/>
    </source>
</evidence>
<dbReference type="Proteomes" id="UP001475781">
    <property type="component" value="Chromosome"/>
</dbReference>
<dbReference type="RefSeq" id="WP_341580826.1">
    <property type="nucleotide sequence ID" value="NZ_CP101118.1"/>
</dbReference>
<dbReference type="EMBL" id="CP101118">
    <property type="protein sequence ID" value="WZF87069.1"/>
    <property type="molecule type" value="Genomic_DNA"/>
</dbReference>
<keyword evidence="2" id="KW-1185">Reference proteome</keyword>